<sequence length="593" mass="66824">MNSSFPVVQRSDINRSAISRIDEEIVQLEIRLISLRGVVLDGLHGRKIPNEIDQLQGRILTCKSTRNALVPIAQLHDELLQDIFIAASRTWSGGQVALLVSWICRSWRKLAIQTSTLWSYINFDHPEWVQTALSRTRDHELEFSHSFLLEYPRKFDDQVPIWIENLHRIKGFTLTAFSMQGMQGNFSLGPAWVTPAPCLVELSLDRITLPPNIFSRTCHSLKSLRLTSCTFTWDSIPANPGMTNVSIEGPSVRVPVNNLMTKLRIIAPTLHELCLSDVLLPSPVMSSGFLEPRTPLQHAVLFKLAESHGDPVARLLDQISLPELTNIIVEVSGGTLEDQIATARALVGCRGLESWPVTYLKVDLDEDGVAFHMTEEWEEIIEGTEIVDETSVSLGLHLSGDHSKSSLLSAFNVLPLQPIDALRFEGDDSDHEAEHLEYFTGHTTVQWLEVSVTVVPAFVQAIQRQNHQLREIANIDGIPEVHLVLNEQTTELGLEIMMFPQLQELCLDGNVFGERELGIGHYMELREWLVWRSIFGLRLFSLVLVKLRMPRGSVVWFDDLVDEFTQSGVEEVDEDPDASPFKVDLRFPPCIEA</sequence>
<reference evidence="1 2" key="1">
    <citation type="journal article" date="2019" name="Nat. Ecol. Evol.">
        <title>Megaphylogeny resolves global patterns of mushroom evolution.</title>
        <authorList>
            <person name="Varga T."/>
            <person name="Krizsan K."/>
            <person name="Foldi C."/>
            <person name="Dima B."/>
            <person name="Sanchez-Garcia M."/>
            <person name="Sanchez-Ramirez S."/>
            <person name="Szollosi G.J."/>
            <person name="Szarkandi J.G."/>
            <person name="Papp V."/>
            <person name="Albert L."/>
            <person name="Andreopoulos W."/>
            <person name="Angelini C."/>
            <person name="Antonin V."/>
            <person name="Barry K.W."/>
            <person name="Bougher N.L."/>
            <person name="Buchanan P."/>
            <person name="Buyck B."/>
            <person name="Bense V."/>
            <person name="Catcheside P."/>
            <person name="Chovatia M."/>
            <person name="Cooper J."/>
            <person name="Damon W."/>
            <person name="Desjardin D."/>
            <person name="Finy P."/>
            <person name="Geml J."/>
            <person name="Haridas S."/>
            <person name="Hughes K."/>
            <person name="Justo A."/>
            <person name="Karasinski D."/>
            <person name="Kautmanova I."/>
            <person name="Kiss B."/>
            <person name="Kocsube S."/>
            <person name="Kotiranta H."/>
            <person name="LaButti K.M."/>
            <person name="Lechner B.E."/>
            <person name="Liimatainen K."/>
            <person name="Lipzen A."/>
            <person name="Lukacs Z."/>
            <person name="Mihaltcheva S."/>
            <person name="Morgado L.N."/>
            <person name="Niskanen T."/>
            <person name="Noordeloos M.E."/>
            <person name="Ohm R.A."/>
            <person name="Ortiz-Santana B."/>
            <person name="Ovrebo C."/>
            <person name="Racz N."/>
            <person name="Riley R."/>
            <person name="Savchenko A."/>
            <person name="Shiryaev A."/>
            <person name="Soop K."/>
            <person name="Spirin V."/>
            <person name="Szebenyi C."/>
            <person name="Tomsovsky M."/>
            <person name="Tulloss R.E."/>
            <person name="Uehling J."/>
            <person name="Grigoriev I.V."/>
            <person name="Vagvolgyi C."/>
            <person name="Papp T."/>
            <person name="Martin F.M."/>
            <person name="Miettinen O."/>
            <person name="Hibbett D.S."/>
            <person name="Nagy L.G."/>
        </authorList>
    </citation>
    <scope>NUCLEOTIDE SEQUENCE [LARGE SCALE GENOMIC DNA]</scope>
    <source>
        <strain evidence="1 2">NL-1719</strain>
    </source>
</reference>
<organism evidence="1 2">
    <name type="scientific">Pluteus cervinus</name>
    <dbReference type="NCBI Taxonomy" id="181527"/>
    <lineage>
        <taxon>Eukaryota</taxon>
        <taxon>Fungi</taxon>
        <taxon>Dikarya</taxon>
        <taxon>Basidiomycota</taxon>
        <taxon>Agaricomycotina</taxon>
        <taxon>Agaricomycetes</taxon>
        <taxon>Agaricomycetidae</taxon>
        <taxon>Agaricales</taxon>
        <taxon>Pluteineae</taxon>
        <taxon>Pluteaceae</taxon>
        <taxon>Pluteus</taxon>
    </lineage>
</organism>
<dbReference type="EMBL" id="ML208325">
    <property type="protein sequence ID" value="TFK69750.1"/>
    <property type="molecule type" value="Genomic_DNA"/>
</dbReference>
<dbReference type="Proteomes" id="UP000308600">
    <property type="component" value="Unassembled WGS sequence"/>
</dbReference>
<name>A0ACD3AVI6_9AGAR</name>
<evidence type="ECO:0000313" key="2">
    <source>
        <dbReference type="Proteomes" id="UP000308600"/>
    </source>
</evidence>
<protein>
    <submittedName>
        <fullName evidence="1">Uncharacterized protein</fullName>
    </submittedName>
</protein>
<proteinExistence type="predicted"/>
<accession>A0ACD3AVI6</accession>
<keyword evidence="2" id="KW-1185">Reference proteome</keyword>
<evidence type="ECO:0000313" key="1">
    <source>
        <dbReference type="EMBL" id="TFK69750.1"/>
    </source>
</evidence>
<gene>
    <name evidence="1" type="ORF">BDN72DRAFT_959355</name>
</gene>